<dbReference type="eggNOG" id="COG2267">
    <property type="taxonomic scope" value="Bacteria"/>
</dbReference>
<accession>B4SBD1</accession>
<dbReference type="KEGG" id="pph:Ppha_1753"/>
<dbReference type="InterPro" id="IPR029058">
    <property type="entry name" value="AB_hydrolase_fold"/>
</dbReference>
<dbReference type="Pfam" id="PF12146">
    <property type="entry name" value="Hydrolase_4"/>
    <property type="match status" value="1"/>
</dbReference>
<keyword evidence="1" id="KW-1133">Transmembrane helix</keyword>
<evidence type="ECO:0000313" key="4">
    <source>
        <dbReference type="Proteomes" id="UP000002724"/>
    </source>
</evidence>
<feature type="domain" description="Serine aminopeptidase S33" evidence="2">
    <location>
        <begin position="92"/>
        <end position="218"/>
    </location>
</feature>
<dbReference type="HOGENOM" id="CLU_823048_0_0_10"/>
<dbReference type="AlphaFoldDB" id="B4SBD1"/>
<evidence type="ECO:0000259" key="2">
    <source>
        <dbReference type="Pfam" id="PF12146"/>
    </source>
</evidence>
<dbReference type="EMBL" id="CP001110">
    <property type="protein sequence ID" value="ACF43985.1"/>
    <property type="molecule type" value="Genomic_DNA"/>
</dbReference>
<dbReference type="STRING" id="324925.Ppha_1753"/>
<gene>
    <name evidence="3" type="ordered locus">Ppha_1753</name>
</gene>
<evidence type="ECO:0000313" key="3">
    <source>
        <dbReference type="EMBL" id="ACF43985.1"/>
    </source>
</evidence>
<keyword evidence="1" id="KW-0812">Transmembrane</keyword>
<dbReference type="Proteomes" id="UP000002724">
    <property type="component" value="Chromosome"/>
</dbReference>
<reference evidence="3 4" key="1">
    <citation type="submission" date="2008-06" db="EMBL/GenBank/DDBJ databases">
        <title>Complete sequence of Pelodictyon phaeoclathratiforme BU-1.</title>
        <authorList>
            <consortium name="US DOE Joint Genome Institute"/>
            <person name="Lucas S."/>
            <person name="Copeland A."/>
            <person name="Lapidus A."/>
            <person name="Glavina del Rio T."/>
            <person name="Dalin E."/>
            <person name="Tice H."/>
            <person name="Bruce D."/>
            <person name="Goodwin L."/>
            <person name="Pitluck S."/>
            <person name="Schmutz J."/>
            <person name="Larimer F."/>
            <person name="Land M."/>
            <person name="Hauser L."/>
            <person name="Kyrpides N."/>
            <person name="Mikhailova N."/>
            <person name="Liu Z."/>
            <person name="Li T."/>
            <person name="Zhao F."/>
            <person name="Overmann J."/>
            <person name="Bryant D.A."/>
            <person name="Richardson P."/>
        </authorList>
    </citation>
    <scope>NUCLEOTIDE SEQUENCE [LARGE SCALE GENOMIC DNA]</scope>
    <source>
        <strain evidence="4">DSM 5477 / BU-1</strain>
    </source>
</reference>
<protein>
    <recommendedName>
        <fullName evidence="2">Serine aminopeptidase S33 domain-containing protein</fullName>
    </recommendedName>
</protein>
<keyword evidence="1" id="KW-0472">Membrane</keyword>
<dbReference type="InterPro" id="IPR022742">
    <property type="entry name" value="Hydrolase_4"/>
</dbReference>
<name>B4SBD1_PELPB</name>
<proteinExistence type="predicted"/>
<organism evidence="3 4">
    <name type="scientific">Pelodictyon phaeoclathratiforme (strain DSM 5477 / BU-1)</name>
    <dbReference type="NCBI Taxonomy" id="324925"/>
    <lineage>
        <taxon>Bacteria</taxon>
        <taxon>Pseudomonadati</taxon>
        <taxon>Chlorobiota</taxon>
        <taxon>Chlorobiia</taxon>
        <taxon>Chlorobiales</taxon>
        <taxon>Chlorobiaceae</taxon>
        <taxon>Chlorobium/Pelodictyon group</taxon>
        <taxon>Pelodictyon</taxon>
    </lineage>
</organism>
<feature type="transmembrane region" description="Helical" evidence="1">
    <location>
        <begin position="23"/>
        <end position="44"/>
    </location>
</feature>
<sequence length="340" mass="38215">MNYSMSTEKNSIQQKLLSAIQQWWIILLISGLLLTIIFSILLPWNIATIQSHPRPAHNYSEALQLIKILREQESQAMNPLCRTQLMTHGKKTEHTIILVHGYTSDPQQFQLLGTRLYALGYNVLIAPLPHHGLADRMTDAHARLTAEELTAYADQSVDIAQGLGEKVIMMGFSAGGVTTAWAAQQRKDIDLAVIISPAFGFKKVPTPLTAAAMNVYTLLPDALEWWDPVLKEKVLPAHAYPRYSRHALSQILRLGFTVQAEAKHKHPAANKILVVFNANDGMINNEMATKMVRIWQAHHAALTTYEFENTLKLGHDLIDPAQPDQRTDIVYPRLIKLINK</sequence>
<keyword evidence="4" id="KW-1185">Reference proteome</keyword>
<dbReference type="Gene3D" id="3.40.50.1820">
    <property type="entry name" value="alpha/beta hydrolase"/>
    <property type="match status" value="1"/>
</dbReference>
<evidence type="ECO:0000256" key="1">
    <source>
        <dbReference type="SAM" id="Phobius"/>
    </source>
</evidence>
<dbReference type="SUPFAM" id="SSF53474">
    <property type="entry name" value="alpha/beta-Hydrolases"/>
    <property type="match status" value="1"/>
</dbReference>